<evidence type="ECO:0000313" key="3">
    <source>
        <dbReference type="EMBL" id="KAH7137772.1"/>
    </source>
</evidence>
<dbReference type="AlphaFoldDB" id="A0A9P9EIL4"/>
<dbReference type="EMBL" id="JAGMUV010000012">
    <property type="protein sequence ID" value="KAH7137772.1"/>
    <property type="molecule type" value="Genomic_DNA"/>
</dbReference>
<dbReference type="Gene3D" id="3.20.20.140">
    <property type="entry name" value="Metal-dependent hydrolases"/>
    <property type="match status" value="1"/>
</dbReference>
<evidence type="ECO:0000259" key="2">
    <source>
        <dbReference type="Pfam" id="PF04909"/>
    </source>
</evidence>
<keyword evidence="4" id="KW-1185">Reference proteome</keyword>
<dbReference type="Proteomes" id="UP000738349">
    <property type="component" value="Unassembled WGS sequence"/>
</dbReference>
<feature type="domain" description="Amidohydrolase-related" evidence="2">
    <location>
        <begin position="142"/>
        <end position="345"/>
    </location>
</feature>
<organism evidence="3 4">
    <name type="scientific">Dactylonectria macrodidyma</name>
    <dbReference type="NCBI Taxonomy" id="307937"/>
    <lineage>
        <taxon>Eukaryota</taxon>
        <taxon>Fungi</taxon>
        <taxon>Dikarya</taxon>
        <taxon>Ascomycota</taxon>
        <taxon>Pezizomycotina</taxon>
        <taxon>Sordariomycetes</taxon>
        <taxon>Hypocreomycetidae</taxon>
        <taxon>Hypocreales</taxon>
        <taxon>Nectriaceae</taxon>
        <taxon>Dactylonectria</taxon>
    </lineage>
</organism>
<reference evidence="3" key="1">
    <citation type="journal article" date="2021" name="Nat. Commun.">
        <title>Genetic determinants of endophytism in the Arabidopsis root mycobiome.</title>
        <authorList>
            <person name="Mesny F."/>
            <person name="Miyauchi S."/>
            <person name="Thiergart T."/>
            <person name="Pickel B."/>
            <person name="Atanasova L."/>
            <person name="Karlsson M."/>
            <person name="Huettel B."/>
            <person name="Barry K.W."/>
            <person name="Haridas S."/>
            <person name="Chen C."/>
            <person name="Bauer D."/>
            <person name="Andreopoulos W."/>
            <person name="Pangilinan J."/>
            <person name="LaButti K."/>
            <person name="Riley R."/>
            <person name="Lipzen A."/>
            <person name="Clum A."/>
            <person name="Drula E."/>
            <person name="Henrissat B."/>
            <person name="Kohler A."/>
            <person name="Grigoriev I.V."/>
            <person name="Martin F.M."/>
            <person name="Hacquard S."/>
        </authorList>
    </citation>
    <scope>NUCLEOTIDE SEQUENCE</scope>
    <source>
        <strain evidence="3">MPI-CAGE-AT-0147</strain>
    </source>
</reference>
<dbReference type="SUPFAM" id="SSF51556">
    <property type="entry name" value="Metallo-dependent hydrolases"/>
    <property type="match status" value="1"/>
</dbReference>
<proteinExistence type="inferred from homology"/>
<dbReference type="OrthoDB" id="2135488at2759"/>
<comment type="caution">
    <text evidence="3">The sequence shown here is derived from an EMBL/GenBank/DDBJ whole genome shotgun (WGS) entry which is preliminary data.</text>
</comment>
<dbReference type="Pfam" id="PF04909">
    <property type="entry name" value="Amidohydro_2"/>
    <property type="match status" value="1"/>
</dbReference>
<protein>
    <recommendedName>
        <fullName evidence="2">Amidohydrolase-related domain-containing protein</fullName>
    </recommendedName>
</protein>
<evidence type="ECO:0000313" key="4">
    <source>
        <dbReference type="Proteomes" id="UP000738349"/>
    </source>
</evidence>
<dbReference type="GO" id="GO:0016787">
    <property type="term" value="F:hydrolase activity"/>
    <property type="evidence" value="ECO:0007669"/>
    <property type="project" value="InterPro"/>
</dbReference>
<name>A0A9P9EIL4_9HYPO</name>
<sequence length="351" mass="39322">MVIGAGQITTPPHYLRRISRAFHTHDLIHSLDATNSLAWYSIDHPLAGQHSVEQYREAIRSEPLLAGFIFIETDRKNDLESGIANGSGWRDPPDEVSWIRRVALGQPRDSEGHSTNDAKIGDAVMKQYIHCVQEAAGEAWPKIKGFRYLLQDKPRSTMLEENFVESVKLLGHHGFTFEVCVDQHRRWKKQLDDLIEFIERVHDGVPEDEKTILVMDHLCKPYLSNFSSTSDSAFAAWCTTMHIIGRDSHTYVKLSGGFSEMADSVNGLSTNQISGSLQPWFGVIIAAIGPSRIMFGSDWPVCTIGNKNAWLRWLNIVSDLCSRGGLSNSEQAMILSGTARKAYRLNPSTLN</sequence>
<gene>
    <name evidence="3" type="ORF">EDB81DRAFT_844230</name>
</gene>
<dbReference type="InterPro" id="IPR006680">
    <property type="entry name" value="Amidohydro-rel"/>
</dbReference>
<accession>A0A9P9EIL4</accession>
<dbReference type="PANTHER" id="PTHR43569:SF2">
    <property type="entry name" value="AMIDOHYDROLASE-RELATED DOMAIN-CONTAINING PROTEIN"/>
    <property type="match status" value="1"/>
</dbReference>
<dbReference type="PANTHER" id="PTHR43569">
    <property type="entry name" value="AMIDOHYDROLASE"/>
    <property type="match status" value="1"/>
</dbReference>
<dbReference type="InterPro" id="IPR052350">
    <property type="entry name" value="Metallo-dep_Lactonases"/>
</dbReference>
<dbReference type="InterPro" id="IPR032466">
    <property type="entry name" value="Metal_Hydrolase"/>
</dbReference>
<comment type="similarity">
    <text evidence="1">Belongs to the metallo-dependent hydrolases superfamily.</text>
</comment>
<evidence type="ECO:0000256" key="1">
    <source>
        <dbReference type="ARBA" id="ARBA00038310"/>
    </source>
</evidence>